<dbReference type="Gene3D" id="3.80.30.20">
    <property type="entry name" value="tm_1862 like domain"/>
    <property type="match status" value="1"/>
</dbReference>
<evidence type="ECO:0000256" key="2">
    <source>
        <dbReference type="ARBA" id="ARBA00017228"/>
    </source>
</evidence>
<keyword evidence="3" id="KW-0408">Iron</keyword>
<dbReference type="InterPro" id="IPR058240">
    <property type="entry name" value="rSAM_sf"/>
</dbReference>
<dbReference type="SMART" id="SM00729">
    <property type="entry name" value="Elp3"/>
    <property type="match status" value="1"/>
</dbReference>
<evidence type="ECO:0000313" key="6">
    <source>
        <dbReference type="Proteomes" id="UP000243605"/>
    </source>
</evidence>
<keyword evidence="6" id="KW-1185">Reference proteome</keyword>
<comment type="function">
    <text evidence="3">Probably acts as a heme chaperone, transferring heme to an unknown acceptor. Binds one molecule of heme per monomer, possibly covalently. Binds 1 [4Fe-4S] cluster. The cluster is coordinated with 3 cysteines and an exchangeable S-adenosyl-L-methionine.</text>
</comment>
<dbReference type="PANTHER" id="PTHR13932">
    <property type="entry name" value="COPROPORPHYRINIGEN III OXIDASE"/>
    <property type="match status" value="1"/>
</dbReference>
<gene>
    <name evidence="5" type="ORF">SAMN05192557_0488</name>
</gene>
<dbReference type="SFLD" id="SFLDG01082">
    <property type="entry name" value="B12-binding_domain_containing"/>
    <property type="match status" value="1"/>
</dbReference>
<keyword evidence="3" id="KW-0143">Chaperone</keyword>
<comment type="subcellular location">
    <subcellularLocation>
        <location evidence="3">Cytoplasm</location>
    </subcellularLocation>
</comment>
<reference evidence="5 6" key="1">
    <citation type="submission" date="2016-10" db="EMBL/GenBank/DDBJ databases">
        <authorList>
            <person name="Varghese N."/>
            <person name="Submissions S."/>
        </authorList>
    </citation>
    <scope>NUCLEOTIDE SEQUENCE [LARGE SCALE GENOMIC DNA]</scope>
    <source>
        <strain evidence="5 6">IBRC-M10081</strain>
    </source>
</reference>
<dbReference type="InterPro" id="IPR006638">
    <property type="entry name" value="Elp3/MiaA/NifB-like_rSAM"/>
</dbReference>
<dbReference type="GO" id="GO:0005737">
    <property type="term" value="C:cytoplasm"/>
    <property type="evidence" value="ECO:0007669"/>
    <property type="project" value="UniProtKB-SubCell"/>
</dbReference>
<dbReference type="OrthoDB" id="9808022at2"/>
<protein>
    <recommendedName>
        <fullName evidence="2 3">Heme chaperone HemW</fullName>
    </recommendedName>
</protein>
<dbReference type="Proteomes" id="UP000243605">
    <property type="component" value="Unassembled WGS sequence"/>
</dbReference>
<accession>A0A662Z182</accession>
<dbReference type="SFLD" id="SFLDG01065">
    <property type="entry name" value="anaerobic_coproporphyrinogen-I"/>
    <property type="match status" value="1"/>
</dbReference>
<dbReference type="SFLD" id="SFLDF00288">
    <property type="entry name" value="HemN-like__clustered_with_nucl"/>
    <property type="match status" value="1"/>
</dbReference>
<dbReference type="GO" id="GO:0046872">
    <property type="term" value="F:metal ion binding"/>
    <property type="evidence" value="ECO:0007669"/>
    <property type="project" value="UniProtKB-UniRule"/>
</dbReference>
<dbReference type="GO" id="GO:0004109">
    <property type="term" value="F:coproporphyrinogen oxidase activity"/>
    <property type="evidence" value="ECO:0007669"/>
    <property type="project" value="InterPro"/>
</dbReference>
<dbReference type="EMBL" id="FOIT01000001">
    <property type="protein sequence ID" value="SEV85259.1"/>
    <property type="molecule type" value="Genomic_DNA"/>
</dbReference>
<keyword evidence="3" id="KW-0411">Iron-sulfur</keyword>
<dbReference type="PROSITE" id="PS51918">
    <property type="entry name" value="RADICAL_SAM"/>
    <property type="match status" value="1"/>
</dbReference>
<proteinExistence type="inferred from homology"/>
<dbReference type="Pfam" id="PF04055">
    <property type="entry name" value="Radical_SAM"/>
    <property type="match status" value="1"/>
</dbReference>
<evidence type="ECO:0000313" key="5">
    <source>
        <dbReference type="EMBL" id="SEV85259.1"/>
    </source>
</evidence>
<name>A0A662Z182_9STAP</name>
<dbReference type="GO" id="GO:0006779">
    <property type="term" value="P:porphyrin-containing compound biosynthetic process"/>
    <property type="evidence" value="ECO:0007669"/>
    <property type="project" value="InterPro"/>
</dbReference>
<keyword evidence="3" id="KW-0949">S-adenosyl-L-methionine</keyword>
<comment type="similarity">
    <text evidence="1">Belongs to the anaerobic coproporphyrinogen-III oxidase family. HemW subfamily.</text>
</comment>
<dbReference type="AlphaFoldDB" id="A0A662Z182"/>
<keyword evidence="3" id="KW-0963">Cytoplasm</keyword>
<dbReference type="SFLD" id="SFLDF00562">
    <property type="entry name" value="HemN-like__clustered_with_heat"/>
    <property type="match status" value="1"/>
</dbReference>
<dbReference type="InterPro" id="IPR004559">
    <property type="entry name" value="HemW-like"/>
</dbReference>
<feature type="domain" description="Radical SAM core" evidence="4">
    <location>
        <begin position="1"/>
        <end position="227"/>
    </location>
</feature>
<evidence type="ECO:0000259" key="4">
    <source>
        <dbReference type="PROSITE" id="PS51918"/>
    </source>
</evidence>
<dbReference type="Pfam" id="PF06969">
    <property type="entry name" value="HemN_C"/>
    <property type="match status" value="1"/>
</dbReference>
<keyword evidence="3" id="KW-0479">Metal-binding</keyword>
<dbReference type="InterPro" id="IPR007197">
    <property type="entry name" value="rSAM"/>
</dbReference>
<sequence>MIKSIYMHIPFCNRICTYCDFTKVLIDNQPVDEYIDALIKEMDTVETKTFKTIFVGGGTPTALSMEQLETLLQAITSRFECTDEFTFEANPDELTTEKIDLLLSSGVNRLSIGVQSFNNDILKILGRTHSVHHVENLIEHLQNIGFENYSLDLMYNLPGETLKDIETSLSYVKAFKPKHISWYSLIVEPHTVFYNLARDGKLNIADSVGEAKIYEAVMSGLEGLGFRQYEISNFAIDDYESEHNKTYWLNDEYYGLGAGSHGYVNSKRVSNVRPVTHYIDSMNDKGHAVRESHDVTINEKYEEEMFLGLRLNQGVSKSRFKEKFNVPIETIYGEEIEQLVNRKLLKDDGEYITLTEDGRMVGNDVFSEFLTS</sequence>
<evidence type="ECO:0000256" key="1">
    <source>
        <dbReference type="ARBA" id="ARBA00006100"/>
    </source>
</evidence>
<evidence type="ECO:0000256" key="3">
    <source>
        <dbReference type="RuleBase" id="RU364116"/>
    </source>
</evidence>
<dbReference type="SUPFAM" id="SSF102114">
    <property type="entry name" value="Radical SAM enzymes"/>
    <property type="match status" value="1"/>
</dbReference>
<dbReference type="InterPro" id="IPR023404">
    <property type="entry name" value="rSAM_horseshoe"/>
</dbReference>
<dbReference type="SFLD" id="SFLDS00029">
    <property type="entry name" value="Radical_SAM"/>
    <property type="match status" value="1"/>
</dbReference>
<dbReference type="GO" id="GO:0051539">
    <property type="term" value="F:4 iron, 4 sulfur cluster binding"/>
    <property type="evidence" value="ECO:0007669"/>
    <property type="project" value="UniProtKB-UniRule"/>
</dbReference>
<dbReference type="NCBIfam" id="TIGR00539">
    <property type="entry name" value="hemN_rel"/>
    <property type="match status" value="1"/>
</dbReference>
<dbReference type="InterPro" id="IPR034505">
    <property type="entry name" value="Coproporphyrinogen-III_oxidase"/>
</dbReference>
<keyword evidence="3" id="KW-0004">4Fe-4S</keyword>
<dbReference type="InterPro" id="IPR010723">
    <property type="entry name" value="HemN_C"/>
</dbReference>
<dbReference type="RefSeq" id="WP_091473555.1">
    <property type="nucleotide sequence ID" value="NZ_FOIT01000001.1"/>
</dbReference>
<dbReference type="CDD" id="cd01335">
    <property type="entry name" value="Radical_SAM"/>
    <property type="match status" value="1"/>
</dbReference>
<organism evidence="5 6">
    <name type="scientific">Aliicoccus persicus</name>
    <dbReference type="NCBI Taxonomy" id="930138"/>
    <lineage>
        <taxon>Bacteria</taxon>
        <taxon>Bacillati</taxon>
        <taxon>Bacillota</taxon>
        <taxon>Bacilli</taxon>
        <taxon>Bacillales</taxon>
        <taxon>Staphylococcaceae</taxon>
        <taxon>Aliicoccus</taxon>
    </lineage>
</organism>
<keyword evidence="3" id="KW-0349">Heme</keyword>
<dbReference type="PANTHER" id="PTHR13932:SF5">
    <property type="entry name" value="RADICAL S-ADENOSYL METHIONINE DOMAIN-CONTAINING PROTEIN 1, MITOCHONDRIAL"/>
    <property type="match status" value="1"/>
</dbReference>